<dbReference type="Proteomes" id="UP000030760">
    <property type="component" value="Unassembled WGS sequence"/>
</dbReference>
<name>M3FV38_9ACTN</name>
<proteinExistence type="predicted"/>
<protein>
    <submittedName>
        <fullName evidence="1">Uncharacterized protein</fullName>
    </submittedName>
</protein>
<sequence>MADARPVARIVHIARLALMGYGAASGGREGFPKPDVHPVSRLSTACRQWGRWCGRGDASTRESSPSNIRVT</sequence>
<gene>
    <name evidence="1" type="ORF">SBD_1671</name>
</gene>
<reference evidence="2" key="1">
    <citation type="journal article" date="2013" name="Genome Announc.">
        <title>Draft Genome Sequence of Streptomyces bottropensis ATCC 25435, a Bottromycin-Producing Actinomycete.</title>
        <authorList>
            <person name="Zhang H."/>
            <person name="Zhou W."/>
            <person name="Zhuang Y."/>
            <person name="Liang X."/>
            <person name="Liu T."/>
        </authorList>
    </citation>
    <scope>NUCLEOTIDE SEQUENCE [LARGE SCALE GENOMIC DNA]</scope>
    <source>
        <strain evidence="2">ATCC 25435</strain>
    </source>
</reference>
<evidence type="ECO:0000313" key="2">
    <source>
        <dbReference type="Proteomes" id="UP000030760"/>
    </source>
</evidence>
<organism evidence="1 2">
    <name type="scientific">Streptomyces bottropensis ATCC 25435</name>
    <dbReference type="NCBI Taxonomy" id="1054862"/>
    <lineage>
        <taxon>Bacteria</taxon>
        <taxon>Bacillati</taxon>
        <taxon>Actinomycetota</taxon>
        <taxon>Actinomycetes</taxon>
        <taxon>Kitasatosporales</taxon>
        <taxon>Streptomycetaceae</taxon>
        <taxon>Streptomyces</taxon>
    </lineage>
</organism>
<dbReference type="EMBL" id="KB405059">
    <property type="protein sequence ID" value="EMF56840.1"/>
    <property type="molecule type" value="Genomic_DNA"/>
</dbReference>
<dbReference type="AlphaFoldDB" id="M3FV38"/>
<accession>M3FV38</accession>
<evidence type="ECO:0000313" key="1">
    <source>
        <dbReference type="EMBL" id="EMF56840.1"/>
    </source>
</evidence>